<dbReference type="SMART" id="SM00487">
    <property type="entry name" value="DEXDc"/>
    <property type="match status" value="1"/>
</dbReference>
<dbReference type="PANTHER" id="PTHR47396:SF1">
    <property type="entry name" value="ATP-DEPENDENT HELICASE IRC3-RELATED"/>
    <property type="match status" value="1"/>
</dbReference>
<dbReference type="Proteomes" id="UP000467132">
    <property type="component" value="Unassembled WGS sequence"/>
</dbReference>
<evidence type="ECO:0000313" key="3">
    <source>
        <dbReference type="EMBL" id="NBI05788.1"/>
    </source>
</evidence>
<feature type="domain" description="Helicase ATP-binding" evidence="1">
    <location>
        <begin position="16"/>
        <end position="151"/>
    </location>
</feature>
<keyword evidence="3" id="KW-0347">Helicase</keyword>
<dbReference type="PROSITE" id="PS51192">
    <property type="entry name" value="HELICASE_ATP_BIND_1"/>
    <property type="match status" value="1"/>
</dbReference>
<dbReference type="InterPro" id="IPR006935">
    <property type="entry name" value="Helicase/UvrB_N"/>
</dbReference>
<name>A0A845QXB4_9CLOT</name>
<dbReference type="Gene3D" id="3.40.50.300">
    <property type="entry name" value="P-loop containing nucleotide triphosphate hydrolases"/>
    <property type="match status" value="2"/>
</dbReference>
<accession>A0A845QXB4</accession>
<dbReference type="SUPFAM" id="SSF52540">
    <property type="entry name" value="P-loop containing nucleoside triphosphate hydrolases"/>
    <property type="match status" value="1"/>
</dbReference>
<dbReference type="RefSeq" id="WP_160196276.1">
    <property type="nucleotide sequence ID" value="NZ_QXXA01000004.1"/>
</dbReference>
<keyword evidence="4" id="KW-1185">Reference proteome</keyword>
<keyword evidence="3" id="KW-0067">ATP-binding</keyword>
<organism evidence="3 4">
    <name type="scientific">Senegalia massiliensis</name>
    <dbReference type="NCBI Taxonomy" id="1720316"/>
    <lineage>
        <taxon>Bacteria</taxon>
        <taxon>Bacillati</taxon>
        <taxon>Bacillota</taxon>
        <taxon>Clostridia</taxon>
        <taxon>Eubacteriales</taxon>
        <taxon>Clostridiaceae</taxon>
        <taxon>Senegalia</taxon>
    </lineage>
</organism>
<dbReference type="InterPro" id="IPR001650">
    <property type="entry name" value="Helicase_C-like"/>
</dbReference>
<dbReference type="GO" id="GO:0016787">
    <property type="term" value="F:hydrolase activity"/>
    <property type="evidence" value="ECO:0007669"/>
    <property type="project" value="InterPro"/>
</dbReference>
<dbReference type="GO" id="GO:0004386">
    <property type="term" value="F:helicase activity"/>
    <property type="evidence" value="ECO:0007669"/>
    <property type="project" value="UniProtKB-KW"/>
</dbReference>
<feature type="domain" description="Helicase C-terminal" evidence="2">
    <location>
        <begin position="203"/>
        <end position="358"/>
    </location>
</feature>
<reference evidence="3 4" key="1">
    <citation type="submission" date="2018-08" db="EMBL/GenBank/DDBJ databases">
        <title>Murine metabolic-syndrome-specific gut microbial biobank.</title>
        <authorList>
            <person name="Liu C."/>
        </authorList>
    </citation>
    <scope>NUCLEOTIDE SEQUENCE [LARGE SCALE GENOMIC DNA]</scope>
    <source>
        <strain evidence="3 4">583</strain>
    </source>
</reference>
<dbReference type="InterPro" id="IPR014001">
    <property type="entry name" value="Helicase_ATP-bd"/>
</dbReference>
<dbReference type="OrthoDB" id="9802848at2"/>
<keyword evidence="3" id="KW-0547">Nucleotide-binding</keyword>
<dbReference type="SMART" id="SM00490">
    <property type="entry name" value="HELICc"/>
    <property type="match status" value="1"/>
</dbReference>
<dbReference type="GO" id="GO:0003677">
    <property type="term" value="F:DNA binding"/>
    <property type="evidence" value="ECO:0007669"/>
    <property type="project" value="InterPro"/>
</dbReference>
<evidence type="ECO:0000259" key="1">
    <source>
        <dbReference type="PROSITE" id="PS51192"/>
    </source>
</evidence>
<keyword evidence="3" id="KW-0378">Hydrolase</keyword>
<dbReference type="Pfam" id="PF04851">
    <property type="entry name" value="ResIII"/>
    <property type="match status" value="2"/>
</dbReference>
<dbReference type="EMBL" id="QXXA01000004">
    <property type="protein sequence ID" value="NBI05788.1"/>
    <property type="molecule type" value="Genomic_DNA"/>
</dbReference>
<evidence type="ECO:0000313" key="4">
    <source>
        <dbReference type="Proteomes" id="UP000467132"/>
    </source>
</evidence>
<sequence>MELRKYQKNLINKVRQAYLKGYKSPCIVSPCGSGKSVMIAEISKKATAKKNRVLFLVHRKELKDQIRETFEWWGVDLDYVEIGMVQTIVRRLEKTIPPSLIITDENHHSLANSYKKIYKYFPNAKLVGFTATPIRLNGGGLGEINDKLVIGPTVSELIEWGNLAPFKYYAPEIIDTSKLKVRRGEYVSKDIEDMFENKAIWGDVIKHYKKLSDGKQAICYCSGIKQSKRMEKEFNENNIVAKHIDAKTPKSERDAVIEKFRRGEIKVLCNVDLISEGFDVPDCNTAILLRPTQSLALYIQQSMRAMRYKEGKTAIIIDHVGNVGRFGTPDMEREWSLEPKKGSNNTIKEENPVKQCQECFYTVERNIKVCPECGFEFGQEEKEVEQVESELVEIDSIAGFTTDYRKPEDCKNMGELYKLAKHKGYKPGWAYFQGKLLGFVK</sequence>
<comment type="caution">
    <text evidence="3">The sequence shown here is derived from an EMBL/GenBank/DDBJ whole genome shotgun (WGS) entry which is preliminary data.</text>
</comment>
<evidence type="ECO:0000259" key="2">
    <source>
        <dbReference type="PROSITE" id="PS51194"/>
    </source>
</evidence>
<dbReference type="GO" id="GO:0005524">
    <property type="term" value="F:ATP binding"/>
    <property type="evidence" value="ECO:0007669"/>
    <property type="project" value="InterPro"/>
</dbReference>
<dbReference type="InterPro" id="IPR050742">
    <property type="entry name" value="Helicase_Restrict-Modif_Enz"/>
</dbReference>
<proteinExistence type="predicted"/>
<dbReference type="GO" id="GO:0005829">
    <property type="term" value="C:cytosol"/>
    <property type="evidence" value="ECO:0007669"/>
    <property type="project" value="TreeGrafter"/>
</dbReference>
<dbReference type="AlphaFoldDB" id="A0A845QXB4"/>
<protein>
    <submittedName>
        <fullName evidence="3">DEAD/DEAH box helicase</fullName>
    </submittedName>
</protein>
<gene>
    <name evidence="3" type="ORF">D3Z33_02825</name>
</gene>
<dbReference type="PANTHER" id="PTHR47396">
    <property type="entry name" value="TYPE I RESTRICTION ENZYME ECOKI R PROTEIN"/>
    <property type="match status" value="1"/>
</dbReference>
<dbReference type="InterPro" id="IPR027417">
    <property type="entry name" value="P-loop_NTPase"/>
</dbReference>
<dbReference type="Pfam" id="PF00271">
    <property type="entry name" value="Helicase_C"/>
    <property type="match status" value="1"/>
</dbReference>
<dbReference type="PROSITE" id="PS51194">
    <property type="entry name" value="HELICASE_CTER"/>
    <property type="match status" value="1"/>
</dbReference>